<comment type="caution">
    <text evidence="2">The sequence shown here is derived from an EMBL/GenBank/DDBJ whole genome shotgun (WGS) entry which is preliminary data.</text>
</comment>
<feature type="transmembrane region" description="Helical" evidence="1">
    <location>
        <begin position="101"/>
        <end position="121"/>
    </location>
</feature>
<dbReference type="Proteomes" id="UP001589747">
    <property type="component" value="Unassembled WGS sequence"/>
</dbReference>
<feature type="transmembrane region" description="Helical" evidence="1">
    <location>
        <begin position="40"/>
        <end position="63"/>
    </location>
</feature>
<keyword evidence="3" id="KW-1185">Reference proteome</keyword>
<evidence type="ECO:0000256" key="1">
    <source>
        <dbReference type="SAM" id="Phobius"/>
    </source>
</evidence>
<protein>
    <submittedName>
        <fullName evidence="2">Uncharacterized protein</fullName>
    </submittedName>
</protein>
<dbReference type="EMBL" id="JBHMDO010000056">
    <property type="protein sequence ID" value="MFB9331126.1"/>
    <property type="molecule type" value="Genomic_DNA"/>
</dbReference>
<organism evidence="2 3">
    <name type="scientific">Paenibacillus aurantiacus</name>
    <dbReference type="NCBI Taxonomy" id="1936118"/>
    <lineage>
        <taxon>Bacteria</taxon>
        <taxon>Bacillati</taxon>
        <taxon>Bacillota</taxon>
        <taxon>Bacilli</taxon>
        <taxon>Bacillales</taxon>
        <taxon>Paenibacillaceae</taxon>
        <taxon>Paenibacillus</taxon>
    </lineage>
</organism>
<keyword evidence="1" id="KW-0472">Membrane</keyword>
<keyword evidence="1" id="KW-1133">Transmembrane helix</keyword>
<accession>A0ABV5L0Y8</accession>
<dbReference type="RefSeq" id="WP_377503164.1">
    <property type="nucleotide sequence ID" value="NZ_JBHMDO010000056.1"/>
</dbReference>
<keyword evidence="1" id="KW-0812">Transmembrane</keyword>
<feature type="transmembrane region" description="Helical" evidence="1">
    <location>
        <begin position="7"/>
        <end position="28"/>
    </location>
</feature>
<evidence type="ECO:0000313" key="2">
    <source>
        <dbReference type="EMBL" id="MFB9331126.1"/>
    </source>
</evidence>
<proteinExistence type="predicted"/>
<gene>
    <name evidence="2" type="ORF">ACFFSY_34765</name>
</gene>
<name>A0ABV5L0Y8_9BACL</name>
<sequence>MILWFVAYGWIIVTGFMHFIIDVISQYVRGIRVPSTETTFYYGMNTAVSLGQIILGVFGLILAQKAPQLLNQWPAVILTVTAAVGWLAISFIFLPYKEPKFISAISALLVIAAAVSSLVIIKK</sequence>
<feature type="transmembrane region" description="Helical" evidence="1">
    <location>
        <begin position="75"/>
        <end position="95"/>
    </location>
</feature>
<reference evidence="2 3" key="1">
    <citation type="submission" date="2024-09" db="EMBL/GenBank/DDBJ databases">
        <authorList>
            <person name="Sun Q."/>
            <person name="Mori K."/>
        </authorList>
    </citation>
    <scope>NUCLEOTIDE SEQUENCE [LARGE SCALE GENOMIC DNA]</scope>
    <source>
        <strain evidence="2 3">TISTR 2452</strain>
    </source>
</reference>
<evidence type="ECO:0000313" key="3">
    <source>
        <dbReference type="Proteomes" id="UP001589747"/>
    </source>
</evidence>